<protein>
    <recommendedName>
        <fullName evidence="3">FlgD Ig-like domain-containing protein</fullName>
    </recommendedName>
</protein>
<dbReference type="Gene3D" id="2.60.40.4070">
    <property type="match status" value="1"/>
</dbReference>
<proteinExistence type="predicted"/>
<name>A0A538U347_UNCEI</name>
<sequence length="460" mass="47489">MNQTTQDVLDLGLLAAGTGGLMLVDLRDIVDLPGVTWDQFYDLNGDGIDDRILRRLPIPGFVTDAQWFMSPEGRVIALVAAADTGSTPTAINFNPALTAPGTGAGIYAIDVQAALDSLDGVPYVAGTLPTDGNALDLELRGGPNPLMAVADGTNGVSFFEVDALGTPATVSFTPLGNVPLSAAWGTPYARDVAWLPSGSGDSLYCAVAAAAGGVQLISVPHDQPPFLALVQRVEAPALGLGTSLFGYVGVALGTSGATLLRMPVTPELDQINPLASPPYTAPVVLDVGGAWTEGRPLRTGTFGAFSSATTSLRFRDFLGEATAPDLLCADGARTVLLRTGTSGVTGIGSRPRENVTPGLHVVISPNPARGMAEFRVMGDWALAGAMAASQPIEFSVIDLQGRLVRRMSSPPSGGGASTLLARIAWDGLDQQGSPAAPGRYWVRAAQRGGFAARGGFLLLR</sequence>
<reference evidence="1 2" key="1">
    <citation type="journal article" date="2019" name="Nat. Microbiol.">
        <title>Mediterranean grassland soil C-N compound turnover is dependent on rainfall and depth, and is mediated by genomically divergent microorganisms.</title>
        <authorList>
            <person name="Diamond S."/>
            <person name="Andeer P.F."/>
            <person name="Li Z."/>
            <person name="Crits-Christoph A."/>
            <person name="Burstein D."/>
            <person name="Anantharaman K."/>
            <person name="Lane K.R."/>
            <person name="Thomas B.C."/>
            <person name="Pan C."/>
            <person name="Northen T.R."/>
            <person name="Banfield J.F."/>
        </authorList>
    </citation>
    <scope>NUCLEOTIDE SEQUENCE [LARGE SCALE GENOMIC DNA]</scope>
    <source>
        <strain evidence="1">WS_10</strain>
    </source>
</reference>
<dbReference type="AlphaFoldDB" id="A0A538U347"/>
<dbReference type="Proteomes" id="UP000319836">
    <property type="component" value="Unassembled WGS sequence"/>
</dbReference>
<evidence type="ECO:0000313" key="2">
    <source>
        <dbReference type="Proteomes" id="UP000319836"/>
    </source>
</evidence>
<gene>
    <name evidence="1" type="ORF">E6K80_08875</name>
</gene>
<accession>A0A538U347</accession>
<evidence type="ECO:0000313" key="1">
    <source>
        <dbReference type="EMBL" id="TMQ70324.1"/>
    </source>
</evidence>
<evidence type="ECO:0008006" key="3">
    <source>
        <dbReference type="Google" id="ProtNLM"/>
    </source>
</evidence>
<organism evidence="1 2">
    <name type="scientific">Eiseniibacteriota bacterium</name>
    <dbReference type="NCBI Taxonomy" id="2212470"/>
    <lineage>
        <taxon>Bacteria</taxon>
        <taxon>Candidatus Eiseniibacteriota</taxon>
    </lineage>
</organism>
<comment type="caution">
    <text evidence="1">The sequence shown here is derived from an EMBL/GenBank/DDBJ whole genome shotgun (WGS) entry which is preliminary data.</text>
</comment>
<dbReference type="EMBL" id="VBPA01000216">
    <property type="protein sequence ID" value="TMQ70324.1"/>
    <property type="molecule type" value="Genomic_DNA"/>
</dbReference>